<comment type="similarity">
    <text evidence="1">Belongs to the Rv1128c/1148c/1588c/1702c/1945/3466 family.</text>
</comment>
<dbReference type="Gene3D" id="1.10.30.50">
    <property type="match status" value="1"/>
</dbReference>
<comment type="caution">
    <text evidence="5">The sequence shown here is derived from an EMBL/GenBank/DDBJ whole genome shotgun (WGS) entry which is preliminary data.</text>
</comment>
<dbReference type="GO" id="GO:0003676">
    <property type="term" value="F:nucleic acid binding"/>
    <property type="evidence" value="ECO:0007669"/>
    <property type="project" value="InterPro"/>
</dbReference>
<protein>
    <submittedName>
        <fullName evidence="5">HNH endonuclease</fullName>
    </submittedName>
</protein>
<organism evidence="5 6">
    <name type="scientific">Candidatus Microbacterium stercoravium</name>
    <dbReference type="NCBI Taxonomy" id="2838697"/>
    <lineage>
        <taxon>Bacteria</taxon>
        <taxon>Bacillati</taxon>
        <taxon>Actinomycetota</taxon>
        <taxon>Actinomycetes</taxon>
        <taxon>Micrococcales</taxon>
        <taxon>Microbacteriaceae</taxon>
        <taxon>Microbacterium</taxon>
    </lineage>
</organism>
<keyword evidence="5" id="KW-0255">Endonuclease</keyword>
<evidence type="ECO:0000313" key="6">
    <source>
        <dbReference type="Proteomes" id="UP000824220"/>
    </source>
</evidence>
<keyword evidence="5" id="KW-0378">Hydrolase</keyword>
<evidence type="ECO:0000259" key="4">
    <source>
        <dbReference type="SMART" id="SM00507"/>
    </source>
</evidence>
<dbReference type="Pfam" id="PF01844">
    <property type="entry name" value="HNH"/>
    <property type="match status" value="1"/>
</dbReference>
<gene>
    <name evidence="5" type="ORF">H9800_01465</name>
</gene>
<evidence type="ECO:0000256" key="2">
    <source>
        <dbReference type="SAM" id="Coils"/>
    </source>
</evidence>
<keyword evidence="5" id="KW-0540">Nuclease</keyword>
<feature type="region of interest" description="Disordered" evidence="3">
    <location>
        <begin position="460"/>
        <end position="522"/>
    </location>
</feature>
<dbReference type="GO" id="GO:0008270">
    <property type="term" value="F:zinc ion binding"/>
    <property type="evidence" value="ECO:0007669"/>
    <property type="project" value="InterPro"/>
</dbReference>
<reference evidence="5" key="1">
    <citation type="journal article" date="2021" name="PeerJ">
        <title>Extensive microbial diversity within the chicken gut microbiome revealed by metagenomics and culture.</title>
        <authorList>
            <person name="Gilroy R."/>
            <person name="Ravi A."/>
            <person name="Getino M."/>
            <person name="Pursley I."/>
            <person name="Horton D.L."/>
            <person name="Alikhan N.F."/>
            <person name="Baker D."/>
            <person name="Gharbi K."/>
            <person name="Hall N."/>
            <person name="Watson M."/>
            <person name="Adriaenssens E.M."/>
            <person name="Foster-Nyarko E."/>
            <person name="Jarju S."/>
            <person name="Secka A."/>
            <person name="Antonio M."/>
            <person name="Oren A."/>
            <person name="Chaudhuri R.R."/>
            <person name="La Ragione R."/>
            <person name="Hildebrand F."/>
            <person name="Pallen M.J."/>
        </authorList>
    </citation>
    <scope>NUCLEOTIDE SEQUENCE</scope>
    <source>
        <strain evidence="5">ChiHjej8B7-3636</strain>
    </source>
</reference>
<dbReference type="InterPro" id="IPR003615">
    <property type="entry name" value="HNH_nuc"/>
</dbReference>
<sequence>MSRDAFDDSLVGLTGPQCDEARRALASLERAKREAALVEARRVRALATLARLADAQAAGSSNSHARADARRSLAAEAATALRVSPSEARDEMGLAETLHHEYPTTLAALSDGSMSLAHAHHVAVAGSALDPGARASLDEHAAVFAQTRTTRQFAKIVKKQAADLDARSLKERHDAERARRYVRVRDCGDGMSLMQIYGPSIETRAVLDIITTRAQAIRRDRLRAMREYEHQHGPLPDEGWTSPESGRADVTDPLEIAATDARTLMQIRVDLLHDVLLTAAPTAHELAASGTGATLEHIRPTVHVTIPVEQLLDPDQGVGWVEGGEVASPDTLRILAGRAAGWERLFIRPSDGTIAAVDHYRPTAAQKRALLARDMTCRIPGCETAARKCDIDHGHDYARGGRTSLDNLEALCPGHHQMKHQTGWRVRQRAGGKIEFTTPLGRTLTDDPISRVFFRDTASADAHAGTRAPVSTRGAGGVKDPGVPRDTGRSSDTGRARNSGGTKDPGVPKGTRGARDTGGAGALGAVDSDARLFLADRADNRINQLQREVIRERRRRADAQRVLDAELASLGPVPDDGWRYESQPDAEGFLIGWDAPERMIAGSAGVRTSSPSS</sequence>
<proteinExistence type="inferred from homology"/>
<dbReference type="Pfam" id="PF02720">
    <property type="entry name" value="DUF222"/>
    <property type="match status" value="1"/>
</dbReference>
<feature type="coiled-coil region" evidence="2">
    <location>
        <begin position="18"/>
        <end position="48"/>
    </location>
</feature>
<dbReference type="Proteomes" id="UP000824220">
    <property type="component" value="Unassembled WGS sequence"/>
</dbReference>
<reference evidence="5" key="2">
    <citation type="submission" date="2021-04" db="EMBL/GenBank/DDBJ databases">
        <authorList>
            <person name="Gilroy R."/>
        </authorList>
    </citation>
    <scope>NUCLEOTIDE SEQUENCE</scope>
    <source>
        <strain evidence="5">ChiHjej8B7-3636</strain>
    </source>
</reference>
<dbReference type="AlphaFoldDB" id="A0A9D2H501"/>
<accession>A0A9D2H501</accession>
<dbReference type="InterPro" id="IPR002711">
    <property type="entry name" value="HNH"/>
</dbReference>
<dbReference type="CDD" id="cd00085">
    <property type="entry name" value="HNHc"/>
    <property type="match status" value="1"/>
</dbReference>
<evidence type="ECO:0000256" key="3">
    <source>
        <dbReference type="SAM" id="MobiDB-lite"/>
    </source>
</evidence>
<dbReference type="SMART" id="SM00507">
    <property type="entry name" value="HNHc"/>
    <property type="match status" value="1"/>
</dbReference>
<keyword evidence="2" id="KW-0175">Coiled coil</keyword>
<name>A0A9D2H501_9MICO</name>
<feature type="coiled-coil region" evidence="2">
    <location>
        <begin position="535"/>
        <end position="562"/>
    </location>
</feature>
<dbReference type="GO" id="GO:0004519">
    <property type="term" value="F:endonuclease activity"/>
    <property type="evidence" value="ECO:0007669"/>
    <property type="project" value="UniProtKB-KW"/>
</dbReference>
<feature type="compositionally biased region" description="Basic and acidic residues" evidence="3">
    <location>
        <begin position="482"/>
        <end position="495"/>
    </location>
</feature>
<dbReference type="InterPro" id="IPR003870">
    <property type="entry name" value="DUF222"/>
</dbReference>
<feature type="domain" description="HNH nuclease" evidence="4">
    <location>
        <begin position="365"/>
        <end position="417"/>
    </location>
</feature>
<evidence type="ECO:0000313" key="5">
    <source>
        <dbReference type="EMBL" id="HJA03516.1"/>
    </source>
</evidence>
<dbReference type="EMBL" id="DXAM01000021">
    <property type="protein sequence ID" value="HJA03516.1"/>
    <property type="molecule type" value="Genomic_DNA"/>
</dbReference>
<evidence type="ECO:0000256" key="1">
    <source>
        <dbReference type="ARBA" id="ARBA00023450"/>
    </source>
</evidence>